<dbReference type="AlphaFoldDB" id="A0A2S6CQF6"/>
<comment type="caution">
    <text evidence="3">The sequence shown here is derived from an EMBL/GenBank/DDBJ whole genome shotgun (WGS) entry which is preliminary data.</text>
</comment>
<feature type="domain" description="Helicase superfamily 3 single-stranded DNA/RNA virus" evidence="1">
    <location>
        <begin position="250"/>
        <end position="346"/>
    </location>
</feature>
<dbReference type="Pfam" id="PF01719">
    <property type="entry name" value="Rep_OBD"/>
    <property type="match status" value="1"/>
</dbReference>
<evidence type="ECO:0000313" key="3">
    <source>
        <dbReference type="EMBL" id="PPJ61949.1"/>
    </source>
</evidence>
<dbReference type="Proteomes" id="UP000239589">
    <property type="component" value="Unassembled WGS sequence"/>
</dbReference>
<dbReference type="GO" id="GO:0003723">
    <property type="term" value="F:RNA binding"/>
    <property type="evidence" value="ECO:0007669"/>
    <property type="project" value="InterPro"/>
</dbReference>
<dbReference type="GO" id="GO:0006260">
    <property type="term" value="P:DNA replication"/>
    <property type="evidence" value="ECO:0007669"/>
    <property type="project" value="InterPro"/>
</dbReference>
<reference evidence="3 4" key="1">
    <citation type="submission" date="2018-02" db="EMBL/GenBank/DDBJ databases">
        <title>Discovery of a pederin family compound in a non-symbiotic bloom-forming cyanobacterium.</title>
        <authorList>
            <person name="Kust A."/>
            <person name="Mares J."/>
            <person name="Jokela J."/>
            <person name="Urajova P."/>
            <person name="Hajek J."/>
            <person name="Saurav K."/>
            <person name="Voracova K."/>
            <person name="Fewer D.P."/>
            <person name="Haapaniemi E."/>
            <person name="Permi P."/>
            <person name="Rehakova K."/>
            <person name="Sivonen K."/>
            <person name="Hrouzek P."/>
        </authorList>
    </citation>
    <scope>NUCLEOTIDE SEQUENCE [LARGE SCALE GENOMIC DNA]</scope>
    <source>
        <strain evidence="3 4">CHARLIE-1</strain>
    </source>
</reference>
<evidence type="ECO:0000259" key="2">
    <source>
        <dbReference type="Pfam" id="PF01719"/>
    </source>
</evidence>
<keyword evidence="4" id="KW-1185">Reference proteome</keyword>
<dbReference type="RefSeq" id="WP_104389161.1">
    <property type="nucleotide sequence ID" value="NZ_PGEM01000154.1"/>
</dbReference>
<dbReference type="SUPFAM" id="SSF52540">
    <property type="entry name" value="P-loop containing nucleoside triphosphate hydrolases"/>
    <property type="match status" value="1"/>
</dbReference>
<dbReference type="GO" id="GO:0005727">
    <property type="term" value="C:extrachromosomal circular DNA"/>
    <property type="evidence" value="ECO:0007669"/>
    <property type="project" value="InterPro"/>
</dbReference>
<name>A0A2S6CQF6_9CYAN</name>
<dbReference type="GO" id="GO:0003724">
    <property type="term" value="F:RNA helicase activity"/>
    <property type="evidence" value="ECO:0007669"/>
    <property type="project" value="InterPro"/>
</dbReference>
<accession>A0A2S6CQF6</accession>
<dbReference type="Pfam" id="PF00910">
    <property type="entry name" value="RNA_helicase"/>
    <property type="match status" value="1"/>
</dbReference>
<proteinExistence type="predicted"/>
<sequence length="768" mass="90838">MSNYQKDDDFLATRARTFSGQRNYEYDTHELDDSGNLRKKEDALTEHEWRKQMVDMFTAIQDDCEYCYFIFHDKDVLPNGDKKGLHVHFVIKFKNPRVIRSIMKTFGISRTENISKVKSVKGSLSYLLHITKQARKDGKFIYGQDRLYKVGTDISEDDNFEHFNKLTVSDKDDKDIKDEIVEEVLSQVTSLREKGEMADIKILYKKFPTHKNLVSDIYYNYTTKREYAEREYFADKLRHRNKHGRWLRNLYITGKGGTGKTTLANKLGYAFADKRGVHVGAAKSPDKTYDPMGTYKNQKVTILNEMQGSLFDYREIMNVFDDHQQAPVSSRTKDINWTADYLIMTSSKSFERFRNETLRYSKGGKHLVEELPTGQLKVRDNLGDEYKDVAFQFTRRFSNYIEIFTSKGQKYINVFQFNFKKRGFVLQTQMAVSDEFYKHENEMDKVVSMIVKCINDKESVIDMTNGKVKRDADIDQDEQYVDGFRFYREKIRFNYKEYNVETLCNPHRPLYESLLLELEESGAKEYCDNHKNEYHEYVLRVKLEQENNPEVKKESDIVDEEIKHMRNEYDDLYWKLEFYDYVNGNIPCKGLTMREERNGFTLQNKIDTLDKIQQESKADLDAIERIYKQGLSGYPIEIVEDIQKRLLTDKERLTIDRNELDKFIEDNKCADYKNAIPEEELPVCLALWEREFYDLENDIIPCKGPMYAQIKVGVTLNDMIKMYDENPLKELEEKNAKRAQKIKENENFKELNERRGITEDMINEFVKS</sequence>
<protein>
    <submittedName>
        <fullName evidence="3">Uncharacterized protein</fullName>
    </submittedName>
</protein>
<organism evidence="3 4">
    <name type="scientific">Cuspidothrix issatschenkoi CHARLIE-1</name>
    <dbReference type="NCBI Taxonomy" id="2052836"/>
    <lineage>
        <taxon>Bacteria</taxon>
        <taxon>Bacillati</taxon>
        <taxon>Cyanobacteriota</taxon>
        <taxon>Cyanophyceae</taxon>
        <taxon>Nostocales</taxon>
        <taxon>Aphanizomenonaceae</taxon>
        <taxon>Cuspidothrix</taxon>
    </lineage>
</organism>
<evidence type="ECO:0000259" key="1">
    <source>
        <dbReference type="Pfam" id="PF00910"/>
    </source>
</evidence>
<dbReference type="InterPro" id="IPR000605">
    <property type="entry name" value="Helicase_SF3_ssDNA/RNA_vir"/>
</dbReference>
<feature type="domain" description="Plasmid replication protein origin binding" evidence="2">
    <location>
        <begin position="68"/>
        <end position="142"/>
    </location>
</feature>
<dbReference type="GO" id="GO:0003916">
    <property type="term" value="F:DNA topoisomerase activity"/>
    <property type="evidence" value="ECO:0007669"/>
    <property type="project" value="InterPro"/>
</dbReference>
<evidence type="ECO:0000313" key="4">
    <source>
        <dbReference type="Proteomes" id="UP000239589"/>
    </source>
</evidence>
<dbReference type="InterPro" id="IPR027417">
    <property type="entry name" value="P-loop_NTPase"/>
</dbReference>
<dbReference type="InterPro" id="IPR002631">
    <property type="entry name" value="Plasmid_rep_OBD"/>
</dbReference>
<dbReference type="Gene3D" id="3.40.1310.30">
    <property type="match status" value="1"/>
</dbReference>
<dbReference type="EMBL" id="PGEM01000154">
    <property type="protein sequence ID" value="PPJ61949.1"/>
    <property type="molecule type" value="Genomic_DNA"/>
</dbReference>
<gene>
    <name evidence="3" type="ORF">CUN59_18125</name>
</gene>
<dbReference type="GO" id="GO:0003677">
    <property type="term" value="F:DNA binding"/>
    <property type="evidence" value="ECO:0007669"/>
    <property type="project" value="InterPro"/>
</dbReference>
<dbReference type="Gene3D" id="3.40.50.300">
    <property type="entry name" value="P-loop containing nucleotide triphosphate hydrolases"/>
    <property type="match status" value="1"/>
</dbReference>